<proteinExistence type="predicted"/>
<keyword evidence="1" id="KW-1133">Transmembrane helix</keyword>
<dbReference type="RefSeq" id="WP_109054044.1">
    <property type="nucleotide sequence ID" value="NZ_QDKJ01000006.1"/>
</dbReference>
<keyword evidence="1" id="KW-0472">Membrane</keyword>
<comment type="caution">
    <text evidence="2">The sequence shown here is derived from an EMBL/GenBank/DDBJ whole genome shotgun (WGS) entry which is preliminary data.</text>
</comment>
<keyword evidence="1" id="KW-0812">Transmembrane</keyword>
<dbReference type="AlphaFoldDB" id="A0A2U1TTH6"/>
<name>A0A2U1TTH6_9GAMM</name>
<evidence type="ECO:0000313" key="2">
    <source>
        <dbReference type="EMBL" id="PWC12689.1"/>
    </source>
</evidence>
<reference evidence="2 3" key="1">
    <citation type="submission" date="2018-04" db="EMBL/GenBank/DDBJ databases">
        <title>Brenneria corticis sp.nov.</title>
        <authorList>
            <person name="Li Y."/>
        </authorList>
    </citation>
    <scope>NUCLEOTIDE SEQUENCE [LARGE SCALE GENOMIC DNA]</scope>
    <source>
        <strain evidence="2 3">LMG 27715</strain>
    </source>
</reference>
<protein>
    <submittedName>
        <fullName evidence="2">Uncharacterized protein</fullName>
    </submittedName>
</protein>
<dbReference type="OrthoDB" id="6424205at2"/>
<gene>
    <name evidence="2" type="ORF">B4923_09120</name>
</gene>
<dbReference type="EMBL" id="QDKJ01000006">
    <property type="protein sequence ID" value="PWC12689.1"/>
    <property type="molecule type" value="Genomic_DNA"/>
</dbReference>
<keyword evidence="3" id="KW-1185">Reference proteome</keyword>
<accession>A0A2U1TTH6</accession>
<evidence type="ECO:0000256" key="1">
    <source>
        <dbReference type="SAM" id="Phobius"/>
    </source>
</evidence>
<organism evidence="2 3">
    <name type="scientific">Brenneria roseae subsp. americana</name>
    <dbReference type="NCBI Taxonomy" id="1508507"/>
    <lineage>
        <taxon>Bacteria</taxon>
        <taxon>Pseudomonadati</taxon>
        <taxon>Pseudomonadota</taxon>
        <taxon>Gammaproteobacteria</taxon>
        <taxon>Enterobacterales</taxon>
        <taxon>Pectobacteriaceae</taxon>
        <taxon>Brenneria</taxon>
    </lineage>
</organism>
<dbReference type="Proteomes" id="UP000245138">
    <property type="component" value="Unassembled WGS sequence"/>
</dbReference>
<evidence type="ECO:0000313" key="3">
    <source>
        <dbReference type="Proteomes" id="UP000245138"/>
    </source>
</evidence>
<feature type="transmembrane region" description="Helical" evidence="1">
    <location>
        <begin position="6"/>
        <end position="23"/>
    </location>
</feature>
<sequence>MSKSKIIAALVSVMVLLSLIYFWPSLRILLSDSAYYTEKDERQYNLLTDDIIKYCPRISADYEFSYGAAEGPGKEVSAITFKNSTDMDTIKNYLSLMGFSLDYSDFSGEYWKSANSDKIVHIGIIENPKTTVVEVLK</sequence>